<dbReference type="EMBL" id="LUEZ02000090">
    <property type="protein sequence ID" value="RDB18665.1"/>
    <property type="molecule type" value="Genomic_DNA"/>
</dbReference>
<feature type="compositionally biased region" description="Basic and acidic residues" evidence="1">
    <location>
        <begin position="410"/>
        <end position="430"/>
    </location>
</feature>
<organism evidence="2 3">
    <name type="scientific">Hypsizygus marmoreus</name>
    <name type="common">White beech mushroom</name>
    <name type="synonym">Agaricus marmoreus</name>
    <dbReference type="NCBI Taxonomy" id="39966"/>
    <lineage>
        <taxon>Eukaryota</taxon>
        <taxon>Fungi</taxon>
        <taxon>Dikarya</taxon>
        <taxon>Basidiomycota</taxon>
        <taxon>Agaricomycotina</taxon>
        <taxon>Agaricomycetes</taxon>
        <taxon>Agaricomycetidae</taxon>
        <taxon>Agaricales</taxon>
        <taxon>Tricholomatineae</taxon>
        <taxon>Lyophyllaceae</taxon>
        <taxon>Hypsizygus</taxon>
    </lineage>
</organism>
<proteinExistence type="predicted"/>
<dbReference type="AlphaFoldDB" id="A0A369JE25"/>
<reference evidence="2" key="1">
    <citation type="submission" date="2018-04" db="EMBL/GenBank/DDBJ databases">
        <title>Whole genome sequencing of Hypsizygus marmoreus.</title>
        <authorList>
            <person name="Choi I.-G."/>
            <person name="Min B."/>
            <person name="Kim J.-G."/>
            <person name="Kim S."/>
            <person name="Oh Y.-L."/>
            <person name="Kong W.-S."/>
            <person name="Park H."/>
            <person name="Jeong J."/>
            <person name="Song E.-S."/>
        </authorList>
    </citation>
    <scope>NUCLEOTIDE SEQUENCE [LARGE SCALE GENOMIC DNA]</scope>
    <source>
        <strain evidence="2">51987-8</strain>
    </source>
</reference>
<dbReference type="Proteomes" id="UP000076154">
    <property type="component" value="Unassembled WGS sequence"/>
</dbReference>
<feature type="region of interest" description="Disordered" evidence="1">
    <location>
        <begin position="216"/>
        <end position="269"/>
    </location>
</feature>
<feature type="region of interest" description="Disordered" evidence="1">
    <location>
        <begin position="285"/>
        <end position="330"/>
    </location>
</feature>
<gene>
    <name evidence="2" type="ORF">Hypma_014744</name>
</gene>
<evidence type="ECO:0000313" key="2">
    <source>
        <dbReference type="EMBL" id="RDB18665.1"/>
    </source>
</evidence>
<dbReference type="InParanoid" id="A0A369JE25"/>
<sequence>MSTKETIQQKLAKNYDDIATIEEILKNERDPEVKAEFVNILEIAKKRAEKDKRLVGSTALLSWKRSKKSEAVESTAAYLAHVKQIYLTKSMESQNREKKANLHRVDQRIIKNPSQAYEDEDVSTPYVSQSDIRLRRSDQLLPHGNYDPQAVPARRESYQDVSTPLPAAPRHDRNYAVNQSDFYNPGREYRRHASVATAFERPESAATEMSDSNFYASQFGAPTSPLGNPGQLRPDSAVLGTHGRTSNHSLPSSESLYANPSGRDSASSLGARSIHSYRLGGAESLRSTSNHSLHSQASKHASSTSGSAQSNDAAYGGLAPSMSSRAPSIRSSLDPAQDYAAMYAHETWSPVSVPRTFNPSANETNYGVHGSPTSNASGTSRAILAYDLSPTSTRQSDHRRPPSLLSSLSDRSDGLPYDARHDSDRKKATEHSLLLRGPSTSRGHGKGKGRE</sequence>
<accession>A0A369JE25</accession>
<evidence type="ECO:0000256" key="1">
    <source>
        <dbReference type="SAM" id="MobiDB-lite"/>
    </source>
</evidence>
<feature type="compositionally biased region" description="Low complexity" evidence="1">
    <location>
        <begin position="319"/>
        <end position="330"/>
    </location>
</feature>
<comment type="caution">
    <text evidence="2">The sequence shown here is derived from an EMBL/GenBank/DDBJ whole genome shotgun (WGS) entry which is preliminary data.</text>
</comment>
<protein>
    <submittedName>
        <fullName evidence="2">Uncharacterized protein</fullName>
    </submittedName>
</protein>
<evidence type="ECO:0000313" key="3">
    <source>
        <dbReference type="Proteomes" id="UP000076154"/>
    </source>
</evidence>
<keyword evidence="3" id="KW-1185">Reference proteome</keyword>
<feature type="compositionally biased region" description="Polar residues" evidence="1">
    <location>
        <begin position="285"/>
        <end position="312"/>
    </location>
</feature>
<feature type="region of interest" description="Disordered" evidence="1">
    <location>
        <begin position="389"/>
        <end position="451"/>
    </location>
</feature>
<name>A0A369JE25_HYPMA</name>
<feature type="compositionally biased region" description="Polar residues" evidence="1">
    <location>
        <begin position="243"/>
        <end position="269"/>
    </location>
</feature>